<accession>A0A4R1J961</accession>
<dbReference type="Gene3D" id="3.20.20.140">
    <property type="entry name" value="Metal-dependent hydrolases"/>
    <property type="match status" value="1"/>
</dbReference>
<evidence type="ECO:0000256" key="1">
    <source>
        <dbReference type="ARBA" id="ARBA00001947"/>
    </source>
</evidence>
<comment type="caution">
    <text evidence="9">The sequence shown here is derived from an EMBL/GenBank/DDBJ whole genome shotgun (WGS) entry which is preliminary data.</text>
</comment>
<keyword evidence="4" id="KW-0479">Metal-binding</keyword>
<dbReference type="EMBL" id="SMGD01000015">
    <property type="protein sequence ID" value="TCK47126.1"/>
    <property type="molecule type" value="Genomic_DNA"/>
</dbReference>
<evidence type="ECO:0000313" key="9">
    <source>
        <dbReference type="EMBL" id="TCK47126.1"/>
    </source>
</evidence>
<dbReference type="PANTHER" id="PTHR11409">
    <property type="entry name" value="ADENOSINE DEAMINASE"/>
    <property type="match status" value="1"/>
</dbReference>
<dbReference type="Proteomes" id="UP000295565">
    <property type="component" value="Unassembled WGS sequence"/>
</dbReference>
<evidence type="ECO:0000313" key="10">
    <source>
        <dbReference type="Proteomes" id="UP000295565"/>
    </source>
</evidence>
<evidence type="ECO:0000256" key="5">
    <source>
        <dbReference type="ARBA" id="ARBA00022801"/>
    </source>
</evidence>
<evidence type="ECO:0000259" key="8">
    <source>
        <dbReference type="Pfam" id="PF00962"/>
    </source>
</evidence>
<dbReference type="OrthoDB" id="105475at2"/>
<dbReference type="SUPFAM" id="SSF51556">
    <property type="entry name" value="Metallo-dependent hydrolases"/>
    <property type="match status" value="1"/>
</dbReference>
<dbReference type="GO" id="GO:0009117">
    <property type="term" value="P:nucleotide metabolic process"/>
    <property type="evidence" value="ECO:0007669"/>
    <property type="project" value="UniProtKB-KW"/>
</dbReference>
<dbReference type="NCBIfam" id="NF006846">
    <property type="entry name" value="PRK09358.1-1"/>
    <property type="match status" value="1"/>
</dbReference>
<keyword evidence="6" id="KW-0862">Zinc</keyword>
<keyword evidence="10" id="KW-1185">Reference proteome</keyword>
<sequence length="338" mass="37631">MFDPSLPLVDLHRHLDGNVRVETIFELAQQHQISLPANNVADMRQFVQIQGRENDLLGFLKKLDWMVNVLVDLEAVRRVAYENVVDAAQSGLDYAELRFSPYYMAMNHQLPMVGVVDAVIDGVYAGCQDYPVKIALIGIMSRTFGQQACLDELEAILARRKHFVGVDLAGDEKGFPGEFFIKHFNKVRDAGLNITVHAGEALGAQSVWQAVTQLGAMRIGHGVRAVEDPRLMDYLYEHQIGIESCPTSNLHTSTVSDYAHHPLKQFINAGIPVSLNTDDPGVSNIDIAHEYAVAHHQLGLSFSQCQQCQRDGVAMAFLTQSERLELYQRAVGHIKNRG</sequence>
<feature type="domain" description="Adenosine deaminase" evidence="8">
    <location>
        <begin position="7"/>
        <end position="328"/>
    </location>
</feature>
<dbReference type="InterPro" id="IPR032466">
    <property type="entry name" value="Metal_Hydrolase"/>
</dbReference>
<dbReference type="Pfam" id="PF00962">
    <property type="entry name" value="A_deaminase"/>
    <property type="match status" value="1"/>
</dbReference>
<dbReference type="GO" id="GO:0005829">
    <property type="term" value="C:cytosol"/>
    <property type="evidence" value="ECO:0007669"/>
    <property type="project" value="TreeGrafter"/>
</dbReference>
<reference evidence="9 10" key="1">
    <citation type="submission" date="2019-03" db="EMBL/GenBank/DDBJ databases">
        <title>Genomic Encyclopedia of Type Strains, Phase IV (KMG-IV): sequencing the most valuable type-strain genomes for metagenomic binning, comparative biology and taxonomic classification.</title>
        <authorList>
            <person name="Goeker M."/>
        </authorList>
    </citation>
    <scope>NUCLEOTIDE SEQUENCE [LARGE SCALE GENOMIC DNA]</scope>
    <source>
        <strain evidence="9 10">DSM 18577</strain>
    </source>
</reference>
<dbReference type="GO" id="GO:0046872">
    <property type="term" value="F:metal ion binding"/>
    <property type="evidence" value="ECO:0007669"/>
    <property type="project" value="UniProtKB-KW"/>
</dbReference>
<evidence type="ECO:0000256" key="6">
    <source>
        <dbReference type="ARBA" id="ARBA00022833"/>
    </source>
</evidence>
<keyword evidence="5" id="KW-0378">Hydrolase</keyword>
<dbReference type="AlphaFoldDB" id="A0A4R1J961"/>
<dbReference type="GO" id="GO:0043103">
    <property type="term" value="P:hypoxanthine salvage"/>
    <property type="evidence" value="ECO:0007669"/>
    <property type="project" value="TreeGrafter"/>
</dbReference>
<dbReference type="InterPro" id="IPR001365">
    <property type="entry name" value="A_deaminase_dom"/>
</dbReference>
<comment type="similarity">
    <text evidence="2">Belongs to the metallo-dependent hydrolases superfamily. Adenosine and AMP deaminases family.</text>
</comment>
<name>A0A4R1J961_9GAMM</name>
<comment type="cofactor">
    <cofactor evidence="1">
        <name>Zn(2+)</name>
        <dbReference type="ChEBI" id="CHEBI:29105"/>
    </cofactor>
</comment>
<evidence type="ECO:0000256" key="7">
    <source>
        <dbReference type="ARBA" id="ARBA00023080"/>
    </source>
</evidence>
<protein>
    <recommendedName>
        <fullName evidence="3">adenosine deaminase</fullName>
        <ecNumber evidence="3">3.5.4.4</ecNumber>
    </recommendedName>
</protein>
<evidence type="ECO:0000256" key="2">
    <source>
        <dbReference type="ARBA" id="ARBA00006676"/>
    </source>
</evidence>
<dbReference type="InterPro" id="IPR006650">
    <property type="entry name" value="A/AMP_deam_AS"/>
</dbReference>
<dbReference type="GO" id="GO:0046103">
    <property type="term" value="P:inosine biosynthetic process"/>
    <property type="evidence" value="ECO:0007669"/>
    <property type="project" value="TreeGrafter"/>
</dbReference>
<evidence type="ECO:0000256" key="4">
    <source>
        <dbReference type="ARBA" id="ARBA00022723"/>
    </source>
</evidence>
<dbReference type="EC" id="3.5.4.4" evidence="3"/>
<organism evidence="9 10">
    <name type="scientific">Celerinatantimonas diazotrophica</name>
    <dbReference type="NCBI Taxonomy" id="412034"/>
    <lineage>
        <taxon>Bacteria</taxon>
        <taxon>Pseudomonadati</taxon>
        <taxon>Pseudomonadota</taxon>
        <taxon>Gammaproteobacteria</taxon>
        <taxon>Celerinatantimonadaceae</taxon>
        <taxon>Celerinatantimonas</taxon>
    </lineage>
</organism>
<dbReference type="PROSITE" id="PS00485">
    <property type="entry name" value="A_DEAMINASE"/>
    <property type="match status" value="1"/>
</dbReference>
<dbReference type="GO" id="GO:0004000">
    <property type="term" value="F:adenosine deaminase activity"/>
    <property type="evidence" value="ECO:0007669"/>
    <property type="project" value="UniProtKB-ARBA"/>
</dbReference>
<dbReference type="PANTHER" id="PTHR11409:SF43">
    <property type="entry name" value="ADENOSINE DEAMINASE"/>
    <property type="match status" value="1"/>
</dbReference>
<dbReference type="InterPro" id="IPR006330">
    <property type="entry name" value="Ado/ade_deaminase"/>
</dbReference>
<dbReference type="GO" id="GO:0009168">
    <property type="term" value="P:purine ribonucleoside monophosphate biosynthetic process"/>
    <property type="evidence" value="ECO:0007669"/>
    <property type="project" value="InterPro"/>
</dbReference>
<dbReference type="FunFam" id="3.20.20.140:FF:000009">
    <property type="entry name" value="Adenosine deaminase"/>
    <property type="match status" value="1"/>
</dbReference>
<dbReference type="RefSeq" id="WP_131913589.1">
    <property type="nucleotide sequence ID" value="NZ_OU594967.1"/>
</dbReference>
<proteinExistence type="inferred from homology"/>
<evidence type="ECO:0000256" key="3">
    <source>
        <dbReference type="ARBA" id="ARBA00012784"/>
    </source>
</evidence>
<keyword evidence="7" id="KW-0546">Nucleotide metabolism</keyword>
<dbReference type="GO" id="GO:0006154">
    <property type="term" value="P:adenosine catabolic process"/>
    <property type="evidence" value="ECO:0007669"/>
    <property type="project" value="TreeGrafter"/>
</dbReference>
<gene>
    <name evidence="9" type="ORF">EV690_2825</name>
</gene>
<dbReference type="NCBIfam" id="TIGR01430">
    <property type="entry name" value="aden_deam"/>
    <property type="match status" value="1"/>
</dbReference>